<protein>
    <submittedName>
        <fullName evidence="1">Uncharacterized protein</fullName>
    </submittedName>
</protein>
<reference evidence="1" key="1">
    <citation type="submission" date="2014-11" db="EMBL/GenBank/DDBJ databases">
        <authorList>
            <person name="Amaro Gonzalez C."/>
        </authorList>
    </citation>
    <scope>NUCLEOTIDE SEQUENCE</scope>
</reference>
<name>A0A0E9U449_ANGAN</name>
<reference evidence="1" key="2">
    <citation type="journal article" date="2015" name="Fish Shellfish Immunol.">
        <title>Early steps in the European eel (Anguilla anguilla)-Vibrio vulnificus interaction in the gills: Role of the RtxA13 toxin.</title>
        <authorList>
            <person name="Callol A."/>
            <person name="Pajuelo D."/>
            <person name="Ebbesson L."/>
            <person name="Teles M."/>
            <person name="MacKenzie S."/>
            <person name="Amaro C."/>
        </authorList>
    </citation>
    <scope>NUCLEOTIDE SEQUENCE</scope>
</reference>
<sequence length="11" mass="1247">MQTPNLGETTR</sequence>
<proteinExistence type="predicted"/>
<evidence type="ECO:0000313" key="1">
    <source>
        <dbReference type="EMBL" id="JAH60694.1"/>
    </source>
</evidence>
<accession>A0A0E9U449</accession>
<organism evidence="1">
    <name type="scientific">Anguilla anguilla</name>
    <name type="common">European freshwater eel</name>
    <name type="synonym">Muraena anguilla</name>
    <dbReference type="NCBI Taxonomy" id="7936"/>
    <lineage>
        <taxon>Eukaryota</taxon>
        <taxon>Metazoa</taxon>
        <taxon>Chordata</taxon>
        <taxon>Craniata</taxon>
        <taxon>Vertebrata</taxon>
        <taxon>Euteleostomi</taxon>
        <taxon>Actinopterygii</taxon>
        <taxon>Neopterygii</taxon>
        <taxon>Teleostei</taxon>
        <taxon>Anguilliformes</taxon>
        <taxon>Anguillidae</taxon>
        <taxon>Anguilla</taxon>
    </lineage>
</organism>
<dbReference type="EMBL" id="GBXM01047883">
    <property type="protein sequence ID" value="JAH60694.1"/>
    <property type="molecule type" value="Transcribed_RNA"/>
</dbReference>